<evidence type="ECO:0000313" key="1">
    <source>
        <dbReference type="EMBL" id="HGN37395.1"/>
    </source>
</evidence>
<accession>A0A7J3I9Z7</accession>
<dbReference type="EMBL" id="DTAI01000226">
    <property type="protein sequence ID" value="HGN37395.1"/>
    <property type="molecule type" value="Genomic_DNA"/>
</dbReference>
<comment type="caution">
    <text evidence="1">The sequence shown here is derived from an EMBL/GenBank/DDBJ whole genome shotgun (WGS) entry which is preliminary data.</text>
</comment>
<reference evidence="1" key="1">
    <citation type="journal article" date="2020" name="mSystems">
        <title>Genome- and Community-Level Interaction Insights into Carbon Utilization and Element Cycling Functions of Hydrothermarchaeota in Hydrothermal Sediment.</title>
        <authorList>
            <person name="Zhou Z."/>
            <person name="Liu Y."/>
            <person name="Xu W."/>
            <person name="Pan J."/>
            <person name="Luo Z.H."/>
            <person name="Li M."/>
        </authorList>
    </citation>
    <scope>NUCLEOTIDE SEQUENCE [LARGE SCALE GENOMIC DNA]</scope>
    <source>
        <strain evidence="1">SpSt-618</strain>
        <strain evidence="2">SpSt-657</strain>
    </source>
</reference>
<dbReference type="EMBL" id="DTBZ01000170">
    <property type="protein sequence ID" value="HGQ19102.1"/>
    <property type="molecule type" value="Genomic_DNA"/>
</dbReference>
<sequence>MKVEEMDLRNIPSTCTSHPVVVLSNKLSEISRRNVDEIRIYINLDDIPINAMEFFLSRYNYYIKELKNIDGKSVFIIARRGTE</sequence>
<evidence type="ECO:0000313" key="2">
    <source>
        <dbReference type="EMBL" id="HGQ19102.1"/>
    </source>
</evidence>
<dbReference type="AlphaFoldDB" id="A0A7J3I9Z7"/>
<organism evidence="1">
    <name type="scientific">Ignisphaera aggregans</name>
    <dbReference type="NCBI Taxonomy" id="334771"/>
    <lineage>
        <taxon>Archaea</taxon>
        <taxon>Thermoproteota</taxon>
        <taxon>Thermoprotei</taxon>
        <taxon>Desulfurococcales</taxon>
        <taxon>Desulfurococcaceae</taxon>
        <taxon>Ignisphaera</taxon>
    </lineage>
</organism>
<name>A0A7J3I9Z7_9CREN</name>
<protein>
    <submittedName>
        <fullName evidence="1">Uncharacterized protein</fullName>
    </submittedName>
</protein>
<proteinExistence type="predicted"/>
<gene>
    <name evidence="1" type="ORF">ENT87_07625</name>
    <name evidence="2" type="ORF">ENU30_09085</name>
</gene>